<dbReference type="Proteomes" id="UP001157091">
    <property type="component" value="Unassembled WGS sequence"/>
</dbReference>
<dbReference type="RefSeq" id="WP_284292460.1">
    <property type="nucleotide sequence ID" value="NZ_BSUK01000001.1"/>
</dbReference>
<dbReference type="EMBL" id="BSUK01000001">
    <property type="protein sequence ID" value="GMA23443.1"/>
    <property type="molecule type" value="Genomic_DNA"/>
</dbReference>
<gene>
    <name evidence="1" type="ORF">GCM10025864_12020</name>
</gene>
<evidence type="ECO:0000313" key="2">
    <source>
        <dbReference type="Proteomes" id="UP001157091"/>
    </source>
</evidence>
<name>A0ABQ6HY65_9MICO</name>
<keyword evidence="2" id="KW-1185">Reference proteome</keyword>
<proteinExistence type="predicted"/>
<organism evidence="1 2">
    <name type="scientific">Luteimicrobium album</name>
    <dbReference type="NCBI Taxonomy" id="1054550"/>
    <lineage>
        <taxon>Bacteria</taxon>
        <taxon>Bacillati</taxon>
        <taxon>Actinomycetota</taxon>
        <taxon>Actinomycetes</taxon>
        <taxon>Micrococcales</taxon>
        <taxon>Luteimicrobium</taxon>
    </lineage>
</organism>
<reference evidence="2" key="1">
    <citation type="journal article" date="2019" name="Int. J. Syst. Evol. Microbiol.">
        <title>The Global Catalogue of Microorganisms (GCM) 10K type strain sequencing project: providing services to taxonomists for standard genome sequencing and annotation.</title>
        <authorList>
            <consortium name="The Broad Institute Genomics Platform"/>
            <consortium name="The Broad Institute Genome Sequencing Center for Infectious Disease"/>
            <person name="Wu L."/>
            <person name="Ma J."/>
        </authorList>
    </citation>
    <scope>NUCLEOTIDE SEQUENCE [LARGE SCALE GENOMIC DNA]</scope>
    <source>
        <strain evidence="2">NBRC 106348</strain>
    </source>
</reference>
<evidence type="ECO:0008006" key="3">
    <source>
        <dbReference type="Google" id="ProtNLM"/>
    </source>
</evidence>
<sequence length="91" mass="8969">MPVFLLVGVGTGWVLVTANSVATAGAGPDTAVAGAMVMTSQQVGASLGTALLSTVAADAAASYLARHRVAPVDAVVHGFGVASWGRQGCSW</sequence>
<accession>A0ABQ6HY65</accession>
<protein>
    <recommendedName>
        <fullName evidence="3">Major facilitator superfamily (MFS) profile domain-containing protein</fullName>
    </recommendedName>
</protein>
<evidence type="ECO:0000313" key="1">
    <source>
        <dbReference type="EMBL" id="GMA23443.1"/>
    </source>
</evidence>
<comment type="caution">
    <text evidence="1">The sequence shown here is derived from an EMBL/GenBank/DDBJ whole genome shotgun (WGS) entry which is preliminary data.</text>
</comment>